<keyword evidence="3" id="KW-1185">Reference proteome</keyword>
<dbReference type="InterPro" id="IPR032347">
    <property type="entry name" value="DUF4864"/>
</dbReference>
<protein>
    <submittedName>
        <fullName evidence="2">DUF4864 domain-containing protein</fullName>
    </submittedName>
</protein>
<dbReference type="Pfam" id="PF16156">
    <property type="entry name" value="DUF4864"/>
    <property type="match status" value="1"/>
</dbReference>
<feature type="chain" id="PRO_5046711446" evidence="1">
    <location>
        <begin position="24"/>
        <end position="140"/>
    </location>
</feature>
<name>A0ABV3WUN9_9HYPH</name>
<sequence length="140" mass="15118">MNTIHRLCLVLVLAVGWVPAALADDAAKAAQQTIEGQLKAFLGGDDQAAYSYAAPNIRQMYPTPGGFMAMVRNGYAPVHRPRNYAFGKFEAVAPGRVTQSVFVLGPDGKDYEALYVLDLQDDGIYRIVSVSLRAANLPST</sequence>
<organism evidence="2 3">
    <name type="scientific">Neoaquamicrobium sediminum</name>
    <dbReference type="NCBI Taxonomy" id="1849104"/>
    <lineage>
        <taxon>Bacteria</taxon>
        <taxon>Pseudomonadati</taxon>
        <taxon>Pseudomonadota</taxon>
        <taxon>Alphaproteobacteria</taxon>
        <taxon>Hyphomicrobiales</taxon>
        <taxon>Phyllobacteriaceae</taxon>
        <taxon>Neoaquamicrobium</taxon>
    </lineage>
</organism>
<evidence type="ECO:0000256" key="1">
    <source>
        <dbReference type="SAM" id="SignalP"/>
    </source>
</evidence>
<dbReference type="EMBL" id="JAZHFV010000003">
    <property type="protein sequence ID" value="MEX4007784.1"/>
    <property type="molecule type" value="Genomic_DNA"/>
</dbReference>
<proteinExistence type="predicted"/>
<dbReference type="RefSeq" id="WP_368802894.1">
    <property type="nucleotide sequence ID" value="NZ_CBDDTD010000002.1"/>
</dbReference>
<keyword evidence="1" id="KW-0732">Signal</keyword>
<accession>A0ABV3WUN9</accession>
<dbReference type="Proteomes" id="UP001559025">
    <property type="component" value="Unassembled WGS sequence"/>
</dbReference>
<evidence type="ECO:0000313" key="2">
    <source>
        <dbReference type="EMBL" id="MEX4007784.1"/>
    </source>
</evidence>
<reference evidence="2 3" key="1">
    <citation type="submission" date="2024-01" db="EMBL/GenBank/DDBJ databases">
        <title>New evidence supports the origin of RcGTA from prophage.</title>
        <authorList>
            <person name="Xu Y."/>
            <person name="Liu B."/>
            <person name="Chen F."/>
        </authorList>
    </citation>
    <scope>NUCLEOTIDE SEQUENCE [LARGE SCALE GENOMIC DNA]</scope>
    <source>
        <strain evidence="2 3">CBW1107-2</strain>
    </source>
</reference>
<gene>
    <name evidence="2" type="ORF">V1479_10750</name>
</gene>
<comment type="caution">
    <text evidence="2">The sequence shown here is derived from an EMBL/GenBank/DDBJ whole genome shotgun (WGS) entry which is preliminary data.</text>
</comment>
<evidence type="ECO:0000313" key="3">
    <source>
        <dbReference type="Proteomes" id="UP001559025"/>
    </source>
</evidence>
<feature type="signal peptide" evidence="1">
    <location>
        <begin position="1"/>
        <end position="23"/>
    </location>
</feature>